<comment type="caution">
    <text evidence="2">The sequence shown here is derived from an EMBL/GenBank/DDBJ whole genome shotgun (WGS) entry which is preliminary data.</text>
</comment>
<evidence type="ECO:0000256" key="1">
    <source>
        <dbReference type="SAM" id="MobiDB-lite"/>
    </source>
</evidence>
<evidence type="ECO:0008006" key="4">
    <source>
        <dbReference type="Google" id="ProtNLM"/>
    </source>
</evidence>
<protein>
    <recommendedName>
        <fullName evidence="4">Zinc knuckle CX2CX4HX4C domain-containing protein</fullName>
    </recommendedName>
</protein>
<dbReference type="InterPro" id="IPR040256">
    <property type="entry name" value="At4g02000-like"/>
</dbReference>
<reference evidence="2" key="1">
    <citation type="journal article" date="2023" name="Nat. Commun.">
        <title>Diploid and tetraploid genomes of Acorus and the evolution of monocots.</title>
        <authorList>
            <person name="Ma L."/>
            <person name="Liu K.W."/>
            <person name="Li Z."/>
            <person name="Hsiao Y.Y."/>
            <person name="Qi Y."/>
            <person name="Fu T."/>
            <person name="Tang G.D."/>
            <person name="Zhang D."/>
            <person name="Sun W.H."/>
            <person name="Liu D.K."/>
            <person name="Li Y."/>
            <person name="Chen G.Z."/>
            <person name="Liu X.D."/>
            <person name="Liao X.Y."/>
            <person name="Jiang Y.T."/>
            <person name="Yu X."/>
            <person name="Hao Y."/>
            <person name="Huang J."/>
            <person name="Zhao X.W."/>
            <person name="Ke S."/>
            <person name="Chen Y.Y."/>
            <person name="Wu W.L."/>
            <person name="Hsu J.L."/>
            <person name="Lin Y.F."/>
            <person name="Huang M.D."/>
            <person name="Li C.Y."/>
            <person name="Huang L."/>
            <person name="Wang Z.W."/>
            <person name="Zhao X."/>
            <person name="Zhong W.Y."/>
            <person name="Peng D.H."/>
            <person name="Ahmad S."/>
            <person name="Lan S."/>
            <person name="Zhang J.S."/>
            <person name="Tsai W.C."/>
            <person name="Van de Peer Y."/>
            <person name="Liu Z.J."/>
        </authorList>
    </citation>
    <scope>NUCLEOTIDE SEQUENCE</scope>
    <source>
        <strain evidence="2">CP</strain>
    </source>
</reference>
<dbReference type="Proteomes" id="UP001180020">
    <property type="component" value="Unassembled WGS sequence"/>
</dbReference>
<evidence type="ECO:0000313" key="2">
    <source>
        <dbReference type="EMBL" id="KAK1308725.1"/>
    </source>
</evidence>
<reference evidence="2" key="2">
    <citation type="submission" date="2023-06" db="EMBL/GenBank/DDBJ databases">
        <authorList>
            <person name="Ma L."/>
            <person name="Liu K.-W."/>
            <person name="Li Z."/>
            <person name="Hsiao Y.-Y."/>
            <person name="Qi Y."/>
            <person name="Fu T."/>
            <person name="Tang G."/>
            <person name="Zhang D."/>
            <person name="Sun W.-H."/>
            <person name="Liu D.-K."/>
            <person name="Li Y."/>
            <person name="Chen G.-Z."/>
            <person name="Liu X.-D."/>
            <person name="Liao X.-Y."/>
            <person name="Jiang Y.-T."/>
            <person name="Yu X."/>
            <person name="Hao Y."/>
            <person name="Huang J."/>
            <person name="Zhao X.-W."/>
            <person name="Ke S."/>
            <person name="Chen Y.-Y."/>
            <person name="Wu W.-L."/>
            <person name="Hsu J.-L."/>
            <person name="Lin Y.-F."/>
            <person name="Huang M.-D."/>
            <person name="Li C.-Y."/>
            <person name="Huang L."/>
            <person name="Wang Z.-W."/>
            <person name="Zhao X."/>
            <person name="Zhong W.-Y."/>
            <person name="Peng D.-H."/>
            <person name="Ahmad S."/>
            <person name="Lan S."/>
            <person name="Zhang J.-S."/>
            <person name="Tsai W.-C."/>
            <person name="Van De Peer Y."/>
            <person name="Liu Z.-J."/>
        </authorList>
    </citation>
    <scope>NUCLEOTIDE SEQUENCE</scope>
    <source>
        <strain evidence="2">CP</strain>
        <tissue evidence="2">Leaves</tissue>
    </source>
</reference>
<dbReference type="PANTHER" id="PTHR31286">
    <property type="entry name" value="GLYCINE-RICH CELL WALL STRUCTURAL PROTEIN 1.8-LIKE"/>
    <property type="match status" value="1"/>
</dbReference>
<dbReference type="EMBL" id="JAUJYO010000009">
    <property type="protein sequence ID" value="KAK1308725.1"/>
    <property type="molecule type" value="Genomic_DNA"/>
</dbReference>
<dbReference type="AlphaFoldDB" id="A0AAV9E541"/>
<sequence length="238" mass="25719">MLSRLASAVGKPLYSDRATTSKSRVLFARVCVEVSASASLPDIIWIKEDDDIPELAVEYEWKPFPCKMCCTFGHSEEQCGVKSANSKMMQARNTKNPAGRAEKTKSNTGNCGPSRQGAGVRQYVPVNKGAQKLAGSGFTKAPHLSNSFAALETISETQNGNLKTIPRVPTSEVVSVGVPEPNENVIVQVENESQDETLEMNVSTEEAHDTPKGEIACTQITNGPICLQEESMEGTLKK</sequence>
<organism evidence="2 3">
    <name type="scientific">Acorus calamus</name>
    <name type="common">Sweet flag</name>
    <dbReference type="NCBI Taxonomy" id="4465"/>
    <lineage>
        <taxon>Eukaryota</taxon>
        <taxon>Viridiplantae</taxon>
        <taxon>Streptophyta</taxon>
        <taxon>Embryophyta</taxon>
        <taxon>Tracheophyta</taxon>
        <taxon>Spermatophyta</taxon>
        <taxon>Magnoliopsida</taxon>
        <taxon>Liliopsida</taxon>
        <taxon>Acoraceae</taxon>
        <taxon>Acorus</taxon>
    </lineage>
</organism>
<dbReference type="PANTHER" id="PTHR31286:SF165">
    <property type="entry name" value="DUF4283 DOMAIN-CONTAINING PROTEIN"/>
    <property type="match status" value="1"/>
</dbReference>
<accession>A0AAV9E541</accession>
<name>A0AAV9E541_ACOCL</name>
<gene>
    <name evidence="2" type="ORF">QJS10_CPA09g00783</name>
</gene>
<feature type="region of interest" description="Disordered" evidence="1">
    <location>
        <begin position="92"/>
        <end position="119"/>
    </location>
</feature>
<evidence type="ECO:0000313" key="3">
    <source>
        <dbReference type="Proteomes" id="UP001180020"/>
    </source>
</evidence>
<proteinExistence type="predicted"/>
<keyword evidence="3" id="KW-1185">Reference proteome</keyword>